<dbReference type="EMBL" id="CADCTR010001633">
    <property type="protein sequence ID" value="CAA9304992.1"/>
    <property type="molecule type" value="Genomic_DNA"/>
</dbReference>
<reference evidence="2" key="1">
    <citation type="submission" date="2020-02" db="EMBL/GenBank/DDBJ databases">
        <authorList>
            <person name="Meier V. D."/>
        </authorList>
    </citation>
    <scope>NUCLEOTIDE SEQUENCE</scope>
    <source>
        <strain evidence="2">AVDCRST_MAG93</strain>
    </source>
</reference>
<gene>
    <name evidence="2" type="ORF">AVDCRST_MAG93-4858</name>
</gene>
<feature type="non-terminal residue" evidence="2">
    <location>
        <position position="1"/>
    </location>
</feature>
<evidence type="ECO:0000256" key="1">
    <source>
        <dbReference type="SAM" id="MobiDB-lite"/>
    </source>
</evidence>
<sequence length="56" mass="5920">CSLQKMSNSSAMPDASDDVTKVRLRSLSSSRTSPMCLTSTPQAAIESNSSGYLSFS</sequence>
<accession>A0A6J4KHJ0</accession>
<feature type="region of interest" description="Disordered" evidence="1">
    <location>
        <begin position="1"/>
        <end position="20"/>
    </location>
</feature>
<protein>
    <submittedName>
        <fullName evidence="2">Uncharacterized protein</fullName>
    </submittedName>
</protein>
<name>A0A6J4KHJ0_9CHLR</name>
<organism evidence="2">
    <name type="scientific">uncultured Chloroflexia bacterium</name>
    <dbReference type="NCBI Taxonomy" id="1672391"/>
    <lineage>
        <taxon>Bacteria</taxon>
        <taxon>Bacillati</taxon>
        <taxon>Chloroflexota</taxon>
        <taxon>Chloroflexia</taxon>
        <taxon>environmental samples</taxon>
    </lineage>
</organism>
<feature type="non-terminal residue" evidence="2">
    <location>
        <position position="56"/>
    </location>
</feature>
<dbReference type="AlphaFoldDB" id="A0A6J4KHJ0"/>
<proteinExistence type="predicted"/>
<feature type="compositionally biased region" description="Polar residues" evidence="1">
    <location>
        <begin position="1"/>
        <end position="11"/>
    </location>
</feature>
<evidence type="ECO:0000313" key="2">
    <source>
        <dbReference type="EMBL" id="CAA9304992.1"/>
    </source>
</evidence>